<dbReference type="PANTHER" id="PTHR38825">
    <property type="entry name" value="LYSINE EXPORTER PROTEIN (LYSE/YGGA)"/>
    <property type="match status" value="1"/>
</dbReference>
<keyword evidence="3 6" id="KW-0812">Transmembrane</keyword>
<name>A0A915XLA8_9BACT</name>
<keyword evidence="4 6" id="KW-1133">Transmembrane helix</keyword>
<evidence type="ECO:0000313" key="8">
    <source>
        <dbReference type="Proteomes" id="UP001063350"/>
    </source>
</evidence>
<evidence type="ECO:0000256" key="1">
    <source>
        <dbReference type="ARBA" id="ARBA00004651"/>
    </source>
</evidence>
<evidence type="ECO:0000256" key="4">
    <source>
        <dbReference type="ARBA" id="ARBA00022989"/>
    </source>
</evidence>
<dbReference type="Proteomes" id="UP001063350">
    <property type="component" value="Chromosome"/>
</dbReference>
<feature type="transmembrane region" description="Helical" evidence="6">
    <location>
        <begin position="43"/>
        <end position="63"/>
    </location>
</feature>
<sequence>MDNFPALAGIAGTSFILALSGALMPGPLFTLTVAEAARRGTRAGPMIITGHGLLELLLVVAVIKGLGPFLKEPPVIGTIALLGGIILLVMGIDMARKAGSLSLEQDTVQSDQTPARHPIVLGFVGSLANPYWIIWWVTIGLGYLITASHFGWPGLVTFFLGHIAADYAWYILIALSVSRGRGLLSDNSYQTMIRCCGIFLIGFGTWFFGTAFKHLSGSILLL</sequence>
<evidence type="ECO:0000256" key="3">
    <source>
        <dbReference type="ARBA" id="ARBA00022692"/>
    </source>
</evidence>
<dbReference type="KEGG" id="ddu:GF1_27990"/>
<feature type="transmembrane region" description="Helical" evidence="6">
    <location>
        <begin position="119"/>
        <end position="145"/>
    </location>
</feature>
<feature type="transmembrane region" description="Helical" evidence="6">
    <location>
        <begin position="192"/>
        <end position="212"/>
    </location>
</feature>
<dbReference type="InterPro" id="IPR001123">
    <property type="entry name" value="LeuE-type"/>
</dbReference>
<protein>
    <submittedName>
        <fullName evidence="7">Lysine transporter LysE</fullName>
    </submittedName>
</protein>
<reference evidence="7" key="1">
    <citation type="submission" date="2020-12" db="EMBL/GenBank/DDBJ databases">
        <title>Desulfobium dissulfuricans gen. nov., sp. nov., a novel mesophilic, sulfate-reducing bacterium isolated from a deep-sea hydrothermal vent.</title>
        <authorList>
            <person name="Hashimoto Y."/>
            <person name="Tame A."/>
            <person name="Sawayama S."/>
            <person name="Miyazaki J."/>
            <person name="Takai K."/>
            <person name="Nakagawa S."/>
        </authorList>
    </citation>
    <scope>NUCLEOTIDE SEQUENCE</scope>
    <source>
        <strain evidence="7">GF1</strain>
    </source>
</reference>
<dbReference type="PANTHER" id="PTHR38825:SF1">
    <property type="entry name" value="TRANSPORTER, LYSE FAMILY"/>
    <property type="match status" value="1"/>
</dbReference>
<evidence type="ECO:0000256" key="5">
    <source>
        <dbReference type="ARBA" id="ARBA00023136"/>
    </source>
</evidence>
<evidence type="ECO:0000256" key="6">
    <source>
        <dbReference type="SAM" id="Phobius"/>
    </source>
</evidence>
<feature type="transmembrane region" description="Helical" evidence="6">
    <location>
        <begin position="151"/>
        <end position="172"/>
    </location>
</feature>
<keyword evidence="5 6" id="KW-0472">Membrane</keyword>
<organism evidence="7 8">
    <name type="scientific">Desulfolithobacter dissulfuricans</name>
    <dbReference type="NCBI Taxonomy" id="2795293"/>
    <lineage>
        <taxon>Bacteria</taxon>
        <taxon>Pseudomonadati</taxon>
        <taxon>Thermodesulfobacteriota</taxon>
        <taxon>Desulfobulbia</taxon>
        <taxon>Desulfobulbales</taxon>
        <taxon>Desulfobulbaceae</taxon>
        <taxon>Desulfolithobacter</taxon>
    </lineage>
</organism>
<accession>A0A915XLA8</accession>
<gene>
    <name evidence="7" type="ORF">GF1_27990</name>
</gene>
<feature type="transmembrane region" description="Helical" evidence="6">
    <location>
        <begin position="6"/>
        <end position="31"/>
    </location>
</feature>
<evidence type="ECO:0000313" key="7">
    <source>
        <dbReference type="EMBL" id="BCO10423.1"/>
    </source>
</evidence>
<dbReference type="AlphaFoldDB" id="A0A915XLA8"/>
<feature type="transmembrane region" description="Helical" evidence="6">
    <location>
        <begin position="75"/>
        <end position="95"/>
    </location>
</feature>
<comment type="subcellular location">
    <subcellularLocation>
        <location evidence="1">Cell membrane</location>
        <topology evidence="1">Multi-pass membrane protein</topology>
    </subcellularLocation>
</comment>
<evidence type="ECO:0000256" key="2">
    <source>
        <dbReference type="ARBA" id="ARBA00022475"/>
    </source>
</evidence>
<dbReference type="Pfam" id="PF01810">
    <property type="entry name" value="LysE"/>
    <property type="match status" value="1"/>
</dbReference>
<keyword evidence="2" id="KW-1003">Cell membrane</keyword>
<proteinExistence type="predicted"/>
<dbReference type="GO" id="GO:0006865">
    <property type="term" value="P:amino acid transport"/>
    <property type="evidence" value="ECO:0007669"/>
    <property type="project" value="InterPro"/>
</dbReference>
<keyword evidence="8" id="KW-1185">Reference proteome</keyword>
<dbReference type="GO" id="GO:0005886">
    <property type="term" value="C:plasma membrane"/>
    <property type="evidence" value="ECO:0007669"/>
    <property type="project" value="UniProtKB-SubCell"/>
</dbReference>
<dbReference type="RefSeq" id="WP_267927155.1">
    <property type="nucleotide sequence ID" value="NZ_AP024233.1"/>
</dbReference>
<dbReference type="EMBL" id="AP024233">
    <property type="protein sequence ID" value="BCO10423.1"/>
    <property type="molecule type" value="Genomic_DNA"/>
</dbReference>